<dbReference type="AlphaFoldDB" id="A0A918BNK4"/>
<dbReference type="Proteomes" id="UP000620156">
    <property type="component" value="Unassembled WGS sequence"/>
</dbReference>
<comment type="caution">
    <text evidence="2">The sequence shown here is derived from an EMBL/GenBank/DDBJ whole genome shotgun (WGS) entry which is preliminary data.</text>
</comment>
<reference evidence="2" key="1">
    <citation type="journal article" date="2014" name="Int. J. Syst. Evol. Microbiol.">
        <title>Complete genome sequence of Corynebacterium casei LMG S-19264T (=DSM 44701T), isolated from a smear-ripened cheese.</title>
        <authorList>
            <consortium name="US DOE Joint Genome Institute (JGI-PGF)"/>
            <person name="Walter F."/>
            <person name="Albersmeier A."/>
            <person name="Kalinowski J."/>
            <person name="Ruckert C."/>
        </authorList>
    </citation>
    <scope>NUCLEOTIDE SEQUENCE</scope>
    <source>
        <strain evidence="2">JCM 3131</strain>
    </source>
</reference>
<evidence type="ECO:0000313" key="3">
    <source>
        <dbReference type="Proteomes" id="UP000620156"/>
    </source>
</evidence>
<evidence type="ECO:0000256" key="1">
    <source>
        <dbReference type="SAM" id="MobiDB-lite"/>
    </source>
</evidence>
<keyword evidence="3" id="KW-1185">Reference proteome</keyword>
<sequence>MPRAASIVRTAPHPHAARLFVDFPLSAKGQATVARGGPAPHRPGVEQDDSDSPQDMQRVLGEDHVHLYRHAHVPEETQHAYLERWERAMG</sequence>
<gene>
    <name evidence="2" type="ORF">GCM10010145_60060</name>
</gene>
<feature type="region of interest" description="Disordered" evidence="1">
    <location>
        <begin position="30"/>
        <end position="54"/>
    </location>
</feature>
<organism evidence="2 3">
    <name type="scientific">Streptomyces ruber</name>
    <dbReference type="NCBI Taxonomy" id="83378"/>
    <lineage>
        <taxon>Bacteria</taxon>
        <taxon>Bacillati</taxon>
        <taxon>Actinomycetota</taxon>
        <taxon>Actinomycetes</taxon>
        <taxon>Kitasatosporales</taxon>
        <taxon>Streptomycetaceae</taxon>
        <taxon>Streptomyces</taxon>
    </lineage>
</organism>
<reference evidence="2" key="2">
    <citation type="submission" date="2020-09" db="EMBL/GenBank/DDBJ databases">
        <authorList>
            <person name="Sun Q."/>
            <person name="Ohkuma M."/>
        </authorList>
    </citation>
    <scope>NUCLEOTIDE SEQUENCE</scope>
    <source>
        <strain evidence="2">JCM 3131</strain>
    </source>
</reference>
<evidence type="ECO:0000313" key="2">
    <source>
        <dbReference type="EMBL" id="GGQ82315.1"/>
    </source>
</evidence>
<dbReference type="EMBL" id="BMQK01000019">
    <property type="protein sequence ID" value="GGQ82315.1"/>
    <property type="molecule type" value="Genomic_DNA"/>
</dbReference>
<name>A0A918BNK4_9ACTN</name>
<dbReference type="Gene3D" id="3.40.190.10">
    <property type="entry name" value="Periplasmic binding protein-like II"/>
    <property type="match status" value="1"/>
</dbReference>
<accession>A0A918BNK4</accession>
<protein>
    <submittedName>
        <fullName evidence="2">Uncharacterized protein</fullName>
    </submittedName>
</protein>
<dbReference type="SUPFAM" id="SSF53850">
    <property type="entry name" value="Periplasmic binding protein-like II"/>
    <property type="match status" value="1"/>
</dbReference>
<proteinExistence type="predicted"/>